<feature type="chain" id="PRO_5042287289" evidence="1">
    <location>
        <begin position="24"/>
        <end position="132"/>
    </location>
</feature>
<keyword evidence="1" id="KW-0732">Signal</keyword>
<feature type="signal peptide" evidence="1">
    <location>
        <begin position="1"/>
        <end position="23"/>
    </location>
</feature>
<accession>A0AAD0NYW6</accession>
<organism evidence="2 3">
    <name type="scientific">Gordonia terrae</name>
    <dbReference type="NCBI Taxonomy" id="2055"/>
    <lineage>
        <taxon>Bacteria</taxon>
        <taxon>Bacillati</taxon>
        <taxon>Actinomycetota</taxon>
        <taxon>Actinomycetes</taxon>
        <taxon>Mycobacteriales</taxon>
        <taxon>Gordoniaceae</taxon>
        <taxon>Gordonia</taxon>
    </lineage>
</organism>
<gene>
    <name evidence="2" type="ORF">DLJ61_21135</name>
</gene>
<evidence type="ECO:0000313" key="3">
    <source>
        <dbReference type="Proteomes" id="UP000247118"/>
    </source>
</evidence>
<sequence length="132" mass="13343">MTTTLTRLATAGASLVLTAGALAVGTSAAAAAPSAPSCDAGQRLVTSVVTAQSAASICQWRTDGALEYRGVARSTGNTLCIPVSEVHVQENGSGRAYYVAYNNGYKYLVFDGLGLSIVGPDGLLISSEDAIG</sequence>
<dbReference type="RefSeq" id="WP_004020758.1">
    <property type="nucleotide sequence ID" value="NZ_CABEIC010000002.1"/>
</dbReference>
<name>A0AAD0NYW6_9ACTN</name>
<evidence type="ECO:0000256" key="1">
    <source>
        <dbReference type="SAM" id="SignalP"/>
    </source>
</evidence>
<dbReference type="GeneID" id="32690317"/>
<protein>
    <submittedName>
        <fullName evidence="2">Uncharacterized protein</fullName>
    </submittedName>
</protein>
<dbReference type="EMBL" id="CP029604">
    <property type="protein sequence ID" value="AWO85687.1"/>
    <property type="molecule type" value="Genomic_DNA"/>
</dbReference>
<dbReference type="AlphaFoldDB" id="A0AAD0NYW6"/>
<proteinExistence type="predicted"/>
<dbReference type="Proteomes" id="UP000247118">
    <property type="component" value="Chromosome"/>
</dbReference>
<evidence type="ECO:0000313" key="2">
    <source>
        <dbReference type="EMBL" id="AWO85687.1"/>
    </source>
</evidence>
<reference evidence="2 3" key="1">
    <citation type="submission" date="2018-05" db="EMBL/GenBank/DDBJ databases">
        <title>Complete genome sequence of Gordonia terrae NRRL B-16283.</title>
        <authorList>
            <person name="Garlena R.A."/>
            <person name="Russell D.A."/>
            <person name="Hatfull G.F."/>
        </authorList>
    </citation>
    <scope>NUCLEOTIDE SEQUENCE [LARGE SCALE GENOMIC DNA]</scope>
    <source>
        <strain evidence="2 3">NRRL B-16283</strain>
    </source>
</reference>
<dbReference type="KEGG" id="gta:BCM27_20915"/>